<reference evidence="6" key="1">
    <citation type="submission" date="2021-02" db="EMBL/GenBank/DDBJ databases">
        <authorList>
            <person name="Nowell W R."/>
        </authorList>
    </citation>
    <scope>NUCLEOTIDE SEQUENCE</scope>
</reference>
<evidence type="ECO:0000256" key="4">
    <source>
        <dbReference type="SAM" id="MobiDB-lite"/>
    </source>
</evidence>
<evidence type="ECO:0000256" key="3">
    <source>
        <dbReference type="PROSITE-ProRule" id="PRU00283"/>
    </source>
</evidence>
<dbReference type="SUPFAM" id="SSF52540">
    <property type="entry name" value="P-loop containing nucleoside triphosphate hydrolases"/>
    <property type="match status" value="1"/>
</dbReference>
<dbReference type="InterPro" id="IPR001752">
    <property type="entry name" value="Kinesin_motor_dom"/>
</dbReference>
<feature type="compositionally biased region" description="Polar residues" evidence="4">
    <location>
        <begin position="68"/>
        <end position="82"/>
    </location>
</feature>
<dbReference type="Pfam" id="PF16183">
    <property type="entry name" value="Kinesin_assoc"/>
    <property type="match status" value="1"/>
</dbReference>
<feature type="domain" description="Kinesin motor" evidence="5">
    <location>
        <begin position="1"/>
        <end position="28"/>
    </location>
</feature>
<feature type="region of interest" description="Disordered" evidence="4">
    <location>
        <begin position="67"/>
        <end position="99"/>
    </location>
</feature>
<dbReference type="GO" id="GO:0008017">
    <property type="term" value="F:microtubule binding"/>
    <property type="evidence" value="ECO:0007669"/>
    <property type="project" value="InterPro"/>
</dbReference>
<evidence type="ECO:0000313" key="7">
    <source>
        <dbReference type="Proteomes" id="UP000663881"/>
    </source>
</evidence>
<dbReference type="AlphaFoldDB" id="A0A820KMS5"/>
<evidence type="ECO:0000313" key="6">
    <source>
        <dbReference type="EMBL" id="CAF4342247.1"/>
    </source>
</evidence>
<evidence type="ECO:0000259" key="5">
    <source>
        <dbReference type="PROSITE" id="PS50067"/>
    </source>
</evidence>
<dbReference type="PANTHER" id="PTHR47117:SF10">
    <property type="entry name" value="KINESIN-LIKE PROTEIN KIF1B"/>
    <property type="match status" value="1"/>
</dbReference>
<dbReference type="GO" id="GO:0003777">
    <property type="term" value="F:microtubule motor activity"/>
    <property type="evidence" value="ECO:0007669"/>
    <property type="project" value="InterPro"/>
</dbReference>
<comment type="caution">
    <text evidence="3">Lacks conserved residue(s) required for the propagation of feature annotation.</text>
</comment>
<protein>
    <recommendedName>
        <fullName evidence="5">Kinesin motor domain-containing protein</fullName>
    </recommendedName>
</protein>
<proteinExistence type="inferred from homology"/>
<comment type="similarity">
    <text evidence="3">Belongs to the TRAFAC class myosin-kinesin ATPase superfamily. Kinesin family.</text>
</comment>
<dbReference type="GO" id="GO:0007018">
    <property type="term" value="P:microtubule-based movement"/>
    <property type="evidence" value="ECO:0007669"/>
    <property type="project" value="InterPro"/>
</dbReference>
<dbReference type="InterPro" id="IPR032405">
    <property type="entry name" value="Kinesin_assoc"/>
</dbReference>
<keyword evidence="1" id="KW-0547">Nucleotide-binding</keyword>
<dbReference type="InterPro" id="IPR027417">
    <property type="entry name" value="P-loop_NTPase"/>
</dbReference>
<gene>
    <name evidence="6" type="ORF">OKA104_LOCUS48350</name>
</gene>
<dbReference type="Gene3D" id="6.10.250.2520">
    <property type="match status" value="1"/>
</dbReference>
<dbReference type="PROSITE" id="PS50067">
    <property type="entry name" value="KINESIN_MOTOR_2"/>
    <property type="match status" value="1"/>
</dbReference>
<dbReference type="PANTHER" id="PTHR47117">
    <property type="entry name" value="STAR-RELATED LIPID TRANSFER PROTEIN 9"/>
    <property type="match status" value="1"/>
</dbReference>
<dbReference type="Proteomes" id="UP000663881">
    <property type="component" value="Unassembled WGS sequence"/>
</dbReference>
<accession>A0A820KMS5</accession>
<name>A0A820KMS5_9BILA</name>
<dbReference type="EMBL" id="CAJOAY010020732">
    <property type="protein sequence ID" value="CAF4342247.1"/>
    <property type="molecule type" value="Genomic_DNA"/>
</dbReference>
<comment type="caution">
    <text evidence="6">The sequence shown here is derived from an EMBL/GenBank/DDBJ whole genome shotgun (WGS) entry which is preliminary data.</text>
</comment>
<keyword evidence="2" id="KW-0067">ATP-binding</keyword>
<evidence type="ECO:0000256" key="1">
    <source>
        <dbReference type="ARBA" id="ARBA00022741"/>
    </source>
</evidence>
<dbReference type="InterPro" id="IPR036961">
    <property type="entry name" value="Kinesin_motor_dom_sf"/>
</dbReference>
<dbReference type="GO" id="GO:0005524">
    <property type="term" value="F:ATP binding"/>
    <property type="evidence" value="ECO:0007669"/>
    <property type="project" value="UniProtKB-KW"/>
</dbReference>
<evidence type="ECO:0000256" key="2">
    <source>
        <dbReference type="ARBA" id="ARBA00022840"/>
    </source>
</evidence>
<dbReference type="Gene3D" id="3.40.850.10">
    <property type="entry name" value="Kinesin motor domain"/>
    <property type="match status" value="1"/>
</dbReference>
<sequence>MIAAISPADINYEETLSTLRYADRAKAIVCKAVINEDANAKLIRDLKEEIVKLRELLKNEAGIDISPDGTSTSVLPAPTTNNKHQRLKSSSSQSSEDALERLKENQKLMDSLCMSYEEKLQKTEKIMAEREAAFHELGVYSKNDGNAVGIFSPKNVRIIIKQNN</sequence>
<organism evidence="6 7">
    <name type="scientific">Adineta steineri</name>
    <dbReference type="NCBI Taxonomy" id="433720"/>
    <lineage>
        <taxon>Eukaryota</taxon>
        <taxon>Metazoa</taxon>
        <taxon>Spiralia</taxon>
        <taxon>Gnathifera</taxon>
        <taxon>Rotifera</taxon>
        <taxon>Eurotatoria</taxon>
        <taxon>Bdelloidea</taxon>
        <taxon>Adinetida</taxon>
        <taxon>Adinetidae</taxon>
        <taxon>Adineta</taxon>
    </lineage>
</organism>